<dbReference type="GO" id="GO:0003700">
    <property type="term" value="F:DNA-binding transcription factor activity"/>
    <property type="evidence" value="ECO:0007669"/>
    <property type="project" value="InterPro"/>
</dbReference>
<keyword evidence="4" id="KW-0804">Transcription</keyword>
<keyword evidence="7" id="KW-1185">Reference proteome</keyword>
<protein>
    <submittedName>
        <fullName evidence="6">LysR family transcriptional regulator</fullName>
    </submittedName>
</protein>
<dbReference type="GO" id="GO:0003677">
    <property type="term" value="F:DNA binding"/>
    <property type="evidence" value="ECO:0007669"/>
    <property type="project" value="UniProtKB-KW"/>
</dbReference>
<dbReference type="Gene3D" id="1.10.10.10">
    <property type="entry name" value="Winged helix-like DNA-binding domain superfamily/Winged helix DNA-binding domain"/>
    <property type="match status" value="1"/>
</dbReference>
<dbReference type="EMBL" id="SMGJ01000001">
    <property type="protein sequence ID" value="TCK71116.1"/>
    <property type="molecule type" value="Genomic_DNA"/>
</dbReference>
<dbReference type="PROSITE" id="PS50931">
    <property type="entry name" value="HTH_LYSR"/>
    <property type="match status" value="1"/>
</dbReference>
<dbReference type="InterPro" id="IPR050950">
    <property type="entry name" value="HTH-type_LysR_regulators"/>
</dbReference>
<gene>
    <name evidence="6" type="ORF">EV692_0171</name>
</gene>
<dbReference type="Pfam" id="PF00126">
    <property type="entry name" value="HTH_1"/>
    <property type="match status" value="1"/>
</dbReference>
<dbReference type="GO" id="GO:0005829">
    <property type="term" value="C:cytosol"/>
    <property type="evidence" value="ECO:0007669"/>
    <property type="project" value="TreeGrafter"/>
</dbReference>
<organism evidence="6 7">
    <name type="scientific">Lonepinella koalarum</name>
    <dbReference type="NCBI Taxonomy" id="53417"/>
    <lineage>
        <taxon>Bacteria</taxon>
        <taxon>Pseudomonadati</taxon>
        <taxon>Pseudomonadota</taxon>
        <taxon>Gammaproteobacteria</taxon>
        <taxon>Pasteurellales</taxon>
        <taxon>Pasteurellaceae</taxon>
        <taxon>Lonepinella</taxon>
    </lineage>
</organism>
<evidence type="ECO:0000256" key="4">
    <source>
        <dbReference type="ARBA" id="ARBA00023163"/>
    </source>
</evidence>
<reference evidence="6 7" key="1">
    <citation type="submission" date="2019-03" db="EMBL/GenBank/DDBJ databases">
        <title>Genomic Encyclopedia of Type Strains, Phase IV (KMG-IV): sequencing the most valuable type-strain genomes for metagenomic binning, comparative biology and taxonomic classification.</title>
        <authorList>
            <person name="Goeker M."/>
        </authorList>
    </citation>
    <scope>NUCLEOTIDE SEQUENCE [LARGE SCALE GENOMIC DNA]</scope>
    <source>
        <strain evidence="6 7">DSM 10053</strain>
    </source>
</reference>
<dbReference type="OrthoDB" id="8479357at2"/>
<keyword evidence="3" id="KW-0238">DNA-binding</keyword>
<dbReference type="AlphaFoldDB" id="A0A4R1KZV1"/>
<dbReference type="FunFam" id="1.10.10.10:FF:000001">
    <property type="entry name" value="LysR family transcriptional regulator"/>
    <property type="match status" value="1"/>
</dbReference>
<evidence type="ECO:0000259" key="5">
    <source>
        <dbReference type="PROSITE" id="PS50931"/>
    </source>
</evidence>
<comment type="similarity">
    <text evidence="1">Belongs to the LysR transcriptional regulatory family.</text>
</comment>
<proteinExistence type="inferred from homology"/>
<dbReference type="InterPro" id="IPR005119">
    <property type="entry name" value="LysR_subst-bd"/>
</dbReference>
<evidence type="ECO:0000256" key="1">
    <source>
        <dbReference type="ARBA" id="ARBA00009437"/>
    </source>
</evidence>
<evidence type="ECO:0000313" key="6">
    <source>
        <dbReference type="EMBL" id="TCK71116.1"/>
    </source>
</evidence>
<dbReference type="SUPFAM" id="SSF46785">
    <property type="entry name" value="Winged helix' DNA-binding domain"/>
    <property type="match status" value="1"/>
</dbReference>
<keyword evidence="2" id="KW-0805">Transcription regulation</keyword>
<dbReference type="InterPro" id="IPR036388">
    <property type="entry name" value="WH-like_DNA-bd_sf"/>
</dbReference>
<comment type="caution">
    <text evidence="6">The sequence shown here is derived from an EMBL/GenBank/DDBJ whole genome shotgun (WGS) entry which is preliminary data.</text>
</comment>
<dbReference type="PANTHER" id="PTHR30419:SF8">
    <property type="entry name" value="NITROGEN ASSIMILATION TRANSCRIPTIONAL ACTIVATOR-RELATED"/>
    <property type="match status" value="1"/>
</dbReference>
<dbReference type="Gene3D" id="3.40.190.290">
    <property type="match status" value="1"/>
</dbReference>
<name>A0A4R1KZV1_9PAST</name>
<dbReference type="Pfam" id="PF03466">
    <property type="entry name" value="LysR_substrate"/>
    <property type="match status" value="1"/>
</dbReference>
<feature type="domain" description="HTH lysR-type" evidence="5">
    <location>
        <begin position="1"/>
        <end position="58"/>
    </location>
</feature>
<evidence type="ECO:0000256" key="3">
    <source>
        <dbReference type="ARBA" id="ARBA00023125"/>
    </source>
</evidence>
<dbReference type="InterPro" id="IPR000847">
    <property type="entry name" value="LysR_HTH_N"/>
</dbReference>
<evidence type="ECO:0000256" key="2">
    <source>
        <dbReference type="ARBA" id="ARBA00023015"/>
    </source>
</evidence>
<evidence type="ECO:0000313" key="7">
    <source>
        <dbReference type="Proteomes" id="UP000295496"/>
    </source>
</evidence>
<dbReference type="Proteomes" id="UP000295496">
    <property type="component" value="Unassembled WGS sequence"/>
</dbReference>
<dbReference type="PRINTS" id="PR00039">
    <property type="entry name" value="HTHLYSR"/>
</dbReference>
<dbReference type="InterPro" id="IPR036390">
    <property type="entry name" value="WH_DNA-bd_sf"/>
</dbReference>
<dbReference type="RefSeq" id="WP_132299611.1">
    <property type="nucleotide sequence ID" value="NZ_CP170642.1"/>
</dbReference>
<accession>A0A4R1KZV1</accession>
<sequence>MDLKQLKYFIKVAELGSYTKAAEQFNVAQPLLSRQIRQLEVELKQNLFIRNGRGVCTTEAGNILLKHSYAIFAQLDNLQEDLNLAQGKISGTITLGIPPTLSKLFAKNIIRRFYSQLPEANLVVVEAFTANLQERITNNRLNVALLHNPPFQSGIDYDLLTQVQLELITRKDNPLAQKSQIELDDFQQIPLILPTQGNTFRQLFDNEMTKLHRKSNVVLEVDSKELVLDLVEDGLGNSILLPMVLALGQAHPQLTAVKIAQPQLPCHLYMATANKTKPSRLQTALVKIIKDVCLCYFPNSNSKNI</sequence>
<dbReference type="PANTHER" id="PTHR30419">
    <property type="entry name" value="HTH-TYPE TRANSCRIPTIONAL REGULATOR YBHD"/>
    <property type="match status" value="1"/>
</dbReference>
<dbReference type="SUPFAM" id="SSF53850">
    <property type="entry name" value="Periplasmic binding protein-like II"/>
    <property type="match status" value="1"/>
</dbReference>